<feature type="chain" id="PRO_5045519445" description="DUF4148 domain-containing protein" evidence="2">
    <location>
        <begin position="29"/>
        <end position="123"/>
    </location>
</feature>
<feature type="region of interest" description="Disordered" evidence="1">
    <location>
        <begin position="29"/>
        <end position="123"/>
    </location>
</feature>
<name>A0ABS0Q5J8_9BACT</name>
<dbReference type="RefSeq" id="WP_198074724.1">
    <property type="nucleotide sequence ID" value="NZ_JAEDAE010000002.1"/>
</dbReference>
<sequence length="123" mass="13231">MLTSQLFTARPWLAFGAAALLSACSVSEQTSENAAPTSVPTEVRTDADRRAIYNSNGAGTSNGYAVPDATPNRVRLGEQAADINRQKRIENVNTNDPNTTTPETRLQRLNNSSSAPLDTARRP</sequence>
<evidence type="ECO:0000313" key="4">
    <source>
        <dbReference type="Proteomes" id="UP000625631"/>
    </source>
</evidence>
<keyword evidence="4" id="KW-1185">Reference proteome</keyword>
<feature type="compositionally biased region" description="Polar residues" evidence="1">
    <location>
        <begin position="29"/>
        <end position="40"/>
    </location>
</feature>
<feature type="compositionally biased region" description="Polar residues" evidence="1">
    <location>
        <begin position="107"/>
        <end position="116"/>
    </location>
</feature>
<evidence type="ECO:0008006" key="5">
    <source>
        <dbReference type="Google" id="ProtNLM"/>
    </source>
</evidence>
<feature type="compositionally biased region" description="Low complexity" evidence="1">
    <location>
        <begin position="91"/>
        <end position="104"/>
    </location>
</feature>
<protein>
    <recommendedName>
        <fullName evidence="5">DUF4148 domain-containing protein</fullName>
    </recommendedName>
</protein>
<accession>A0ABS0Q5J8</accession>
<evidence type="ECO:0000256" key="2">
    <source>
        <dbReference type="SAM" id="SignalP"/>
    </source>
</evidence>
<gene>
    <name evidence="3" type="ORF">I7X13_05685</name>
</gene>
<proteinExistence type="predicted"/>
<keyword evidence="2" id="KW-0732">Signal</keyword>
<organism evidence="3 4">
    <name type="scientific">Hymenobacter negativus</name>
    <dbReference type="NCBI Taxonomy" id="2795026"/>
    <lineage>
        <taxon>Bacteria</taxon>
        <taxon>Pseudomonadati</taxon>
        <taxon>Bacteroidota</taxon>
        <taxon>Cytophagia</taxon>
        <taxon>Cytophagales</taxon>
        <taxon>Hymenobacteraceae</taxon>
        <taxon>Hymenobacter</taxon>
    </lineage>
</organism>
<dbReference type="Proteomes" id="UP000625631">
    <property type="component" value="Unassembled WGS sequence"/>
</dbReference>
<comment type="caution">
    <text evidence="3">The sequence shown here is derived from an EMBL/GenBank/DDBJ whole genome shotgun (WGS) entry which is preliminary data.</text>
</comment>
<dbReference type="EMBL" id="JAEDAE010000002">
    <property type="protein sequence ID" value="MBH8557529.1"/>
    <property type="molecule type" value="Genomic_DNA"/>
</dbReference>
<evidence type="ECO:0000256" key="1">
    <source>
        <dbReference type="SAM" id="MobiDB-lite"/>
    </source>
</evidence>
<feature type="signal peptide" evidence="2">
    <location>
        <begin position="1"/>
        <end position="28"/>
    </location>
</feature>
<reference evidence="3 4" key="1">
    <citation type="submission" date="2020-12" db="EMBL/GenBank/DDBJ databases">
        <title>Hymenobacter sp.</title>
        <authorList>
            <person name="Kim M.K."/>
        </authorList>
    </citation>
    <scope>NUCLEOTIDE SEQUENCE [LARGE SCALE GENOMIC DNA]</scope>
    <source>
        <strain evidence="3 4">BT442</strain>
    </source>
</reference>
<feature type="compositionally biased region" description="Polar residues" evidence="1">
    <location>
        <begin position="53"/>
        <end position="63"/>
    </location>
</feature>
<evidence type="ECO:0000313" key="3">
    <source>
        <dbReference type="EMBL" id="MBH8557529.1"/>
    </source>
</evidence>